<organism evidence="2 3">
    <name type="scientific">Vagococcus teuberi</name>
    <dbReference type="NCBI Taxonomy" id="519472"/>
    <lineage>
        <taxon>Bacteria</taxon>
        <taxon>Bacillati</taxon>
        <taxon>Bacillota</taxon>
        <taxon>Bacilli</taxon>
        <taxon>Lactobacillales</taxon>
        <taxon>Enterococcaceae</taxon>
        <taxon>Vagococcus</taxon>
    </lineage>
</organism>
<reference evidence="2 3" key="1">
    <citation type="submission" date="2016-09" db="EMBL/GenBank/DDBJ databases">
        <title>Vagococcus teuberi sp. nov., isolated from the Malian artisanal sour milk fene.</title>
        <authorList>
            <person name="Wullschleger S."/>
            <person name="Seifert C."/>
            <person name="Baumgartner S."/>
            <person name="Lacroix C."/>
            <person name="Bonfoh B."/>
            <person name="Stevens M.J."/>
            <person name="Meile L."/>
        </authorList>
    </citation>
    <scope>NUCLEOTIDE SEQUENCE [LARGE SCALE GENOMIC DNA]</scope>
    <source>
        <strain evidence="2 3">DSM 21459</strain>
    </source>
</reference>
<feature type="domain" description="RNA polymerase sigma-70 region 2" evidence="1">
    <location>
        <begin position="25"/>
        <end position="91"/>
    </location>
</feature>
<sequence>MEEEILELLIERAKKGCSYSFAYIFETYQPIVYRVKRVYHLMYFDTDDWLQEGRICCYKSIQTFDRKKGATFGSFFRMNFKNHVFSLIRHQEAYKRRADKETGAISVEEIDGTKALVEKRSSENFKYIFYKENALLFSESLSEYERQVFVKNTIEECSQLKDKRALSRVKKKFMHYCINP</sequence>
<evidence type="ECO:0000313" key="2">
    <source>
        <dbReference type="EMBL" id="APB31998.1"/>
    </source>
</evidence>
<protein>
    <recommendedName>
        <fullName evidence="1">RNA polymerase sigma-70 region 2 domain-containing protein</fullName>
    </recommendedName>
</protein>
<keyword evidence="3" id="KW-1185">Reference proteome</keyword>
<dbReference type="SUPFAM" id="SSF88946">
    <property type="entry name" value="Sigma2 domain of RNA polymerase sigma factors"/>
    <property type="match status" value="1"/>
</dbReference>
<dbReference type="KEGG" id="vte:BHY08_09370"/>
<proteinExistence type="predicted"/>
<dbReference type="GO" id="GO:0006352">
    <property type="term" value="P:DNA-templated transcription initiation"/>
    <property type="evidence" value="ECO:0007669"/>
    <property type="project" value="InterPro"/>
</dbReference>
<dbReference type="Proteomes" id="UP000191200">
    <property type="component" value="Chromosome"/>
</dbReference>
<dbReference type="EMBL" id="CP017267">
    <property type="protein sequence ID" value="APB31998.1"/>
    <property type="molecule type" value="Genomic_DNA"/>
</dbReference>
<dbReference type="InterPro" id="IPR013325">
    <property type="entry name" value="RNA_pol_sigma_r2"/>
</dbReference>
<dbReference type="OrthoDB" id="1767844at2"/>
<dbReference type="STRING" id="519472.BHY08_09370"/>
<evidence type="ECO:0000313" key="3">
    <source>
        <dbReference type="Proteomes" id="UP000191200"/>
    </source>
</evidence>
<dbReference type="GO" id="GO:0003700">
    <property type="term" value="F:DNA-binding transcription factor activity"/>
    <property type="evidence" value="ECO:0007669"/>
    <property type="project" value="InterPro"/>
</dbReference>
<gene>
    <name evidence="2" type="ORF">BHY08_09370</name>
</gene>
<name>A0A1J0A7S9_9ENTE</name>
<dbReference type="AlphaFoldDB" id="A0A1J0A7S9"/>
<dbReference type="Pfam" id="PF04542">
    <property type="entry name" value="Sigma70_r2"/>
    <property type="match status" value="1"/>
</dbReference>
<dbReference type="Gene3D" id="1.10.1740.10">
    <property type="match status" value="1"/>
</dbReference>
<dbReference type="InterPro" id="IPR007627">
    <property type="entry name" value="RNA_pol_sigma70_r2"/>
</dbReference>
<accession>A0A1J0A7S9</accession>
<evidence type="ECO:0000259" key="1">
    <source>
        <dbReference type="Pfam" id="PF04542"/>
    </source>
</evidence>
<dbReference type="RefSeq" id="WP_071457606.1">
    <property type="nucleotide sequence ID" value="NZ_CP017267.1"/>
</dbReference>